<dbReference type="GO" id="GO:0016740">
    <property type="term" value="F:transferase activity"/>
    <property type="evidence" value="ECO:0007669"/>
    <property type="project" value="UniProtKB-KW"/>
</dbReference>
<name>A0A3B1BF12_9ZZZZ</name>
<dbReference type="PROSITE" id="PS50110">
    <property type="entry name" value="RESPONSE_REGULATORY"/>
    <property type="match status" value="1"/>
</dbReference>
<dbReference type="SMART" id="SM00260">
    <property type="entry name" value="CheW"/>
    <property type="match status" value="1"/>
</dbReference>
<dbReference type="Pfam" id="PF01584">
    <property type="entry name" value="CheW"/>
    <property type="match status" value="1"/>
</dbReference>
<proteinExistence type="predicted"/>
<evidence type="ECO:0000259" key="1">
    <source>
        <dbReference type="PROSITE" id="PS50110"/>
    </source>
</evidence>
<sequence>MNSSFITSVDERTKLAGANRLEILLFSLGFDSNTQREEVFGLNVFKIREVIQVPEITRAPDMPVGVKGMVSLRGVMIPVIDMAHFCGMSVEEPASKLIVTEYNKSTQGLLVSSVEQILRLEWNDIKVPPSMMANRLGGLITAVTELNDKRIVMLLDVEKVLVETAGTQDDPSMFEGIERLDTPATVFFADDSSVARRQIENTLDRLGANYYSAKNGEEAWEKLQEIAARADASHTPISEIINAIITDVEMPGMDGYVLTKHIKSDARFKGVPVLMHSSLSADANMLLGSKVGADAYIAKFDPVELSNALIPFLSKNITD</sequence>
<dbReference type="PROSITE" id="PS50851">
    <property type="entry name" value="CHEW"/>
    <property type="match status" value="1"/>
</dbReference>
<dbReference type="GO" id="GO:0006935">
    <property type="term" value="P:chemotaxis"/>
    <property type="evidence" value="ECO:0007669"/>
    <property type="project" value="InterPro"/>
</dbReference>
<dbReference type="PANTHER" id="PTHR47233">
    <property type="entry name" value="CHEMOTAXIS PROTEIN CHEV"/>
    <property type="match status" value="1"/>
</dbReference>
<evidence type="ECO:0000313" key="3">
    <source>
        <dbReference type="EMBL" id="VAX10504.1"/>
    </source>
</evidence>
<dbReference type="EC" id="2.7.3.-" evidence="3"/>
<reference evidence="3" key="1">
    <citation type="submission" date="2018-06" db="EMBL/GenBank/DDBJ databases">
        <authorList>
            <person name="Zhirakovskaya E."/>
        </authorList>
    </citation>
    <scope>NUCLEOTIDE SEQUENCE</scope>
</reference>
<dbReference type="PIRSF" id="PIRSF002867">
    <property type="entry name" value="CheV"/>
    <property type="match status" value="1"/>
</dbReference>
<dbReference type="Gene3D" id="3.40.50.2300">
    <property type="match status" value="1"/>
</dbReference>
<dbReference type="SMART" id="SM00448">
    <property type="entry name" value="REC"/>
    <property type="match status" value="1"/>
</dbReference>
<dbReference type="EMBL" id="UOFY01000051">
    <property type="protein sequence ID" value="VAX10504.1"/>
    <property type="molecule type" value="Genomic_DNA"/>
</dbReference>
<keyword evidence="3" id="KW-0808">Transferase</keyword>
<dbReference type="Gene3D" id="2.40.50.180">
    <property type="entry name" value="CheA-289, Domain 4"/>
    <property type="match status" value="1"/>
</dbReference>
<dbReference type="Gene3D" id="2.30.30.40">
    <property type="entry name" value="SH3 Domains"/>
    <property type="match status" value="1"/>
</dbReference>
<protein>
    <submittedName>
        <fullName evidence="3">Chemotaxis protein CheV</fullName>
        <ecNumber evidence="3">2.7.3.-</ecNumber>
    </submittedName>
</protein>
<organism evidence="3">
    <name type="scientific">hydrothermal vent metagenome</name>
    <dbReference type="NCBI Taxonomy" id="652676"/>
    <lineage>
        <taxon>unclassified sequences</taxon>
        <taxon>metagenomes</taxon>
        <taxon>ecological metagenomes</taxon>
    </lineage>
</organism>
<dbReference type="InterPro" id="IPR024181">
    <property type="entry name" value="Chemotax_regulator_CheV"/>
</dbReference>
<feature type="domain" description="Response regulatory" evidence="1">
    <location>
        <begin position="185"/>
        <end position="314"/>
    </location>
</feature>
<dbReference type="InterPro" id="IPR011006">
    <property type="entry name" value="CheY-like_superfamily"/>
</dbReference>
<evidence type="ECO:0000259" key="2">
    <source>
        <dbReference type="PROSITE" id="PS50851"/>
    </source>
</evidence>
<dbReference type="AlphaFoldDB" id="A0A3B1BF12"/>
<feature type="domain" description="CheW-like" evidence="2">
    <location>
        <begin position="20"/>
        <end position="166"/>
    </location>
</feature>
<dbReference type="Pfam" id="PF00072">
    <property type="entry name" value="Response_reg"/>
    <property type="match status" value="1"/>
</dbReference>
<dbReference type="InterPro" id="IPR001789">
    <property type="entry name" value="Sig_transdc_resp-reg_receiver"/>
</dbReference>
<dbReference type="SUPFAM" id="SSF52172">
    <property type="entry name" value="CheY-like"/>
    <property type="match status" value="1"/>
</dbReference>
<dbReference type="GO" id="GO:0000160">
    <property type="term" value="P:phosphorelay signal transduction system"/>
    <property type="evidence" value="ECO:0007669"/>
    <property type="project" value="InterPro"/>
</dbReference>
<dbReference type="InterPro" id="IPR036061">
    <property type="entry name" value="CheW-like_dom_sf"/>
</dbReference>
<accession>A0A3B1BF12</accession>
<dbReference type="SUPFAM" id="SSF50341">
    <property type="entry name" value="CheW-like"/>
    <property type="match status" value="1"/>
</dbReference>
<gene>
    <name evidence="3" type="ORF">MNBD_GAMMA25-1417</name>
</gene>
<dbReference type="PANTHER" id="PTHR47233:SF4">
    <property type="entry name" value="CHEMOTAXIS SIGNAL TRANSDUCTION PROTEIN"/>
    <property type="match status" value="1"/>
</dbReference>
<dbReference type="InterPro" id="IPR002545">
    <property type="entry name" value="CheW-lke_dom"/>
</dbReference>